<evidence type="ECO:0000256" key="3">
    <source>
        <dbReference type="ARBA" id="ARBA00022840"/>
    </source>
</evidence>
<dbReference type="Gene3D" id="3.40.50.10420">
    <property type="entry name" value="NagB/RpiA/CoA transferase-like"/>
    <property type="match status" value="1"/>
</dbReference>
<evidence type="ECO:0000256" key="4">
    <source>
        <dbReference type="PIRSR" id="PIRSR006806-1"/>
    </source>
</evidence>
<evidence type="ECO:0000313" key="6">
    <source>
        <dbReference type="EMBL" id="QCX24450.1"/>
    </source>
</evidence>
<dbReference type="GO" id="GO:0030272">
    <property type="term" value="F:5-formyltetrahydrofolate cyclo-ligase activity"/>
    <property type="evidence" value="ECO:0007669"/>
    <property type="project" value="UniProtKB-EC"/>
</dbReference>
<keyword evidence="2 4" id="KW-0547">Nucleotide-binding</keyword>
<reference evidence="6 7" key="1">
    <citation type="submission" date="2019-05" db="EMBL/GenBank/DDBJ databases">
        <title>Genome Sequence of Lactobacillus futsaii Y97, a Potential Probiotic Strain Isolated from the Futsai of Taiwan.</title>
        <authorList>
            <person name="Du X."/>
        </authorList>
    </citation>
    <scope>NUCLEOTIDE SEQUENCE [LARGE SCALE GENOMIC DNA]</scope>
    <source>
        <strain evidence="6 7">Y97</strain>
    </source>
</reference>
<evidence type="ECO:0000256" key="2">
    <source>
        <dbReference type="ARBA" id="ARBA00022741"/>
    </source>
</evidence>
<comment type="catalytic activity">
    <reaction evidence="5">
        <text>(6S)-5-formyl-5,6,7,8-tetrahydrofolate + ATP = (6R)-5,10-methenyltetrahydrofolate + ADP + phosphate</text>
        <dbReference type="Rhea" id="RHEA:10488"/>
        <dbReference type="ChEBI" id="CHEBI:30616"/>
        <dbReference type="ChEBI" id="CHEBI:43474"/>
        <dbReference type="ChEBI" id="CHEBI:57455"/>
        <dbReference type="ChEBI" id="CHEBI:57457"/>
        <dbReference type="ChEBI" id="CHEBI:456216"/>
        <dbReference type="EC" id="6.3.3.2"/>
    </reaction>
</comment>
<dbReference type="PIRSF" id="PIRSF006806">
    <property type="entry name" value="FTHF_cligase"/>
    <property type="match status" value="1"/>
</dbReference>
<comment type="cofactor">
    <cofactor evidence="5">
        <name>Mg(2+)</name>
        <dbReference type="ChEBI" id="CHEBI:18420"/>
    </cofactor>
</comment>
<protein>
    <recommendedName>
        <fullName evidence="5">5-formyltetrahydrofolate cyclo-ligase</fullName>
        <ecNumber evidence="5">6.3.3.2</ecNumber>
    </recommendedName>
</protein>
<dbReference type="InterPro" id="IPR024185">
    <property type="entry name" value="FTHF_cligase-like_sf"/>
</dbReference>
<dbReference type="SUPFAM" id="SSF100950">
    <property type="entry name" value="NagB/RpiA/CoA transferase-like"/>
    <property type="match status" value="1"/>
</dbReference>
<dbReference type="STRING" id="1423818.FC88_GL001506"/>
<proteinExistence type="inferred from homology"/>
<organism evidence="6 7">
    <name type="scientific">Companilactobacillus futsaii</name>
    <dbReference type="NCBI Taxonomy" id="938155"/>
    <lineage>
        <taxon>Bacteria</taxon>
        <taxon>Bacillati</taxon>
        <taxon>Bacillota</taxon>
        <taxon>Bacilli</taxon>
        <taxon>Lactobacillales</taxon>
        <taxon>Lactobacillaceae</taxon>
        <taxon>Companilactobacillus</taxon>
    </lineage>
</organism>
<dbReference type="KEGG" id="lft:FG051_04745"/>
<evidence type="ECO:0000313" key="7">
    <source>
        <dbReference type="Proteomes" id="UP000310673"/>
    </source>
</evidence>
<evidence type="ECO:0000256" key="5">
    <source>
        <dbReference type="RuleBase" id="RU361279"/>
    </source>
</evidence>
<gene>
    <name evidence="6" type="ORF">FG051_04745</name>
</gene>
<name>A0A5B7T1I6_9LACO</name>
<dbReference type="GO" id="GO:0009396">
    <property type="term" value="P:folic acid-containing compound biosynthetic process"/>
    <property type="evidence" value="ECO:0007669"/>
    <property type="project" value="TreeGrafter"/>
</dbReference>
<keyword evidence="6" id="KW-0436">Ligase</keyword>
<dbReference type="AlphaFoldDB" id="A0A5B7T1I6"/>
<accession>A0A5B7T1I6</accession>
<feature type="binding site" evidence="4">
    <location>
        <begin position="3"/>
        <end position="7"/>
    </location>
    <ligand>
        <name>ATP</name>
        <dbReference type="ChEBI" id="CHEBI:30616"/>
    </ligand>
</feature>
<dbReference type="RefSeq" id="WP_057815433.1">
    <property type="nucleotide sequence ID" value="NZ_CP040736.1"/>
</dbReference>
<dbReference type="GO" id="GO:0046872">
    <property type="term" value="F:metal ion binding"/>
    <property type="evidence" value="ECO:0007669"/>
    <property type="project" value="UniProtKB-KW"/>
</dbReference>
<dbReference type="PANTHER" id="PTHR23407">
    <property type="entry name" value="ATPASE INHIBITOR/5-FORMYLTETRAHYDROFOLATE CYCLO-LIGASE"/>
    <property type="match status" value="1"/>
</dbReference>
<dbReference type="GO" id="GO:0005524">
    <property type="term" value="F:ATP binding"/>
    <property type="evidence" value="ECO:0007669"/>
    <property type="project" value="UniProtKB-KW"/>
</dbReference>
<keyword evidence="5" id="KW-0460">Magnesium</keyword>
<keyword evidence="3 4" id="KW-0067">ATP-binding</keyword>
<dbReference type="EMBL" id="CP040736">
    <property type="protein sequence ID" value="QCX24450.1"/>
    <property type="molecule type" value="Genomic_DNA"/>
</dbReference>
<dbReference type="NCBIfam" id="TIGR02727">
    <property type="entry name" value="MTHFS_bact"/>
    <property type="match status" value="1"/>
</dbReference>
<dbReference type="EC" id="6.3.3.2" evidence="5"/>
<feature type="binding site" evidence="4">
    <location>
        <position position="55"/>
    </location>
    <ligand>
        <name>substrate</name>
    </ligand>
</feature>
<dbReference type="InterPro" id="IPR002698">
    <property type="entry name" value="FTHF_cligase"/>
</dbReference>
<dbReference type="InterPro" id="IPR037171">
    <property type="entry name" value="NagB/RpiA_transferase-like"/>
</dbReference>
<dbReference type="GO" id="GO:0035999">
    <property type="term" value="P:tetrahydrofolate interconversion"/>
    <property type="evidence" value="ECO:0007669"/>
    <property type="project" value="TreeGrafter"/>
</dbReference>
<feature type="binding site" evidence="4">
    <location>
        <position position="50"/>
    </location>
    <ligand>
        <name>substrate</name>
    </ligand>
</feature>
<dbReference type="PANTHER" id="PTHR23407:SF1">
    <property type="entry name" value="5-FORMYLTETRAHYDROFOLATE CYCLO-LIGASE"/>
    <property type="match status" value="1"/>
</dbReference>
<sequence>MDKVSFRKKQIDLVSDFMKSDKAQKEINNLYFQLFNDLDFQNASSVGITMSTNDEIPTFPIINQCFEMGKEVYIPKTFSDYSMSFINYTQDTELVESAFGVREPKDYENNVMNPPDLLIVPGLAYAQDKNRLGFGSGTFDRYLAKFPTKTISLALTSQYYSEPLWPVYVLDKQIDKIIVAKDEQNADNQSAR</sequence>
<dbReference type="Proteomes" id="UP000310673">
    <property type="component" value="Chromosome"/>
</dbReference>
<keyword evidence="5" id="KW-0479">Metal-binding</keyword>
<comment type="similarity">
    <text evidence="1 5">Belongs to the 5-formyltetrahydrofolate cyclo-ligase family.</text>
</comment>
<evidence type="ECO:0000256" key="1">
    <source>
        <dbReference type="ARBA" id="ARBA00010638"/>
    </source>
</evidence>
<dbReference type="Pfam" id="PF01812">
    <property type="entry name" value="5-FTHF_cyc-lig"/>
    <property type="match status" value="1"/>
</dbReference>